<evidence type="ECO:0000256" key="8">
    <source>
        <dbReference type="ARBA" id="ARBA00023136"/>
    </source>
</evidence>
<feature type="transmembrane region" description="Helical" evidence="13">
    <location>
        <begin position="80"/>
        <end position="103"/>
    </location>
</feature>
<evidence type="ECO:0000256" key="7">
    <source>
        <dbReference type="ARBA" id="ARBA00023065"/>
    </source>
</evidence>
<dbReference type="EMBL" id="HBIN01005488">
    <property type="protein sequence ID" value="CAE0433639.1"/>
    <property type="molecule type" value="Transcribed_RNA"/>
</dbReference>
<organism evidence="14">
    <name type="scientific">Aplanochytrium stocchinoi</name>
    <dbReference type="NCBI Taxonomy" id="215587"/>
    <lineage>
        <taxon>Eukaryota</taxon>
        <taxon>Sar</taxon>
        <taxon>Stramenopiles</taxon>
        <taxon>Bigyra</taxon>
        <taxon>Labyrinthulomycetes</taxon>
        <taxon>Thraustochytrida</taxon>
        <taxon>Thraustochytriidae</taxon>
        <taxon>Aplanochytrium</taxon>
    </lineage>
</organism>
<dbReference type="PANTHER" id="PTHR12424:SF8">
    <property type="entry name" value="PROTEIN TWEETY"/>
    <property type="match status" value="1"/>
</dbReference>
<evidence type="ECO:0000256" key="6">
    <source>
        <dbReference type="ARBA" id="ARBA00022989"/>
    </source>
</evidence>
<evidence type="ECO:0000256" key="3">
    <source>
        <dbReference type="ARBA" id="ARBA00022448"/>
    </source>
</evidence>
<dbReference type="InterPro" id="IPR006990">
    <property type="entry name" value="Tweety"/>
</dbReference>
<keyword evidence="9" id="KW-0869">Chloride channel</keyword>
<gene>
    <name evidence="14" type="ORF">ASTO00021_LOCUS3960</name>
</gene>
<accession>A0A7S3LLI5</accession>
<dbReference type="GO" id="GO:0005886">
    <property type="term" value="C:plasma membrane"/>
    <property type="evidence" value="ECO:0007669"/>
    <property type="project" value="UniProtKB-SubCell"/>
</dbReference>
<dbReference type="GO" id="GO:0072320">
    <property type="term" value="F:volume-sensitive chloride channel activity"/>
    <property type="evidence" value="ECO:0007669"/>
    <property type="project" value="TreeGrafter"/>
</dbReference>
<evidence type="ECO:0000256" key="1">
    <source>
        <dbReference type="ARBA" id="ARBA00004651"/>
    </source>
</evidence>
<keyword evidence="8 13" id="KW-0472">Membrane</keyword>
<evidence type="ECO:0000313" key="14">
    <source>
        <dbReference type="EMBL" id="CAE0433639.1"/>
    </source>
</evidence>
<evidence type="ECO:0000256" key="11">
    <source>
        <dbReference type="ARBA" id="ARBA00023214"/>
    </source>
</evidence>
<evidence type="ECO:0000256" key="2">
    <source>
        <dbReference type="ARBA" id="ARBA00009849"/>
    </source>
</evidence>
<feature type="transmembrane region" description="Helical" evidence="13">
    <location>
        <begin position="216"/>
        <end position="235"/>
    </location>
</feature>
<dbReference type="PANTHER" id="PTHR12424">
    <property type="entry name" value="TWEETY-RELATED"/>
    <property type="match status" value="1"/>
</dbReference>
<evidence type="ECO:0000256" key="4">
    <source>
        <dbReference type="ARBA" id="ARBA00022475"/>
    </source>
</evidence>
<evidence type="ECO:0000256" key="9">
    <source>
        <dbReference type="ARBA" id="ARBA00023173"/>
    </source>
</evidence>
<sequence length="532" mass="57209">MPYTPADILVTLHESPRYGDVREIPIPEDLANFDPATLQNDEQFQNYLIGVATPSALMIVFYVVWLILLCTAKCCNKLPCCGNICISVFFFLSVGVSACSWFISISGSDTLRNGLLDVYGGVQDALAQAESTEAFFGDISSIAGDVSTTAAAANASCFFIEAVTGFGLSDILGDIDTLGNESAADAGLGSSGISDITSEVNGFEDEIESVEGYWDLAYTVLTAVMMVMLLAFAFSTTIRLFEYNKTTGGKCPRGLVNCNRRIHKVECILIFTVGFLIVSLTYWVALVFGPLVYIGADVCVPDFTAKVLDIAAGFLEYNSTESFCNDFSGGDSFSVGPTVCYFATCEGENPLFADFGFNASDTAQFSEFFDEATAILSNATNQLADVNFTEYDTLCQLGPGPCLTEPQFDVAIAQCLNDTDAIVDDFGSIDDNFVEALDLLDCTSITPLYAKIAEAGLCNGVIAGAGLVFVTWVGGTMGFMIAMYTYLLLNLDRSDAELIEMGIIPKGAHEIETAQPYDDTPGMKTRDDDVKF</sequence>
<keyword evidence="5 13" id="KW-0812">Transmembrane</keyword>
<name>A0A7S3LLI5_9STRA</name>
<evidence type="ECO:0000256" key="12">
    <source>
        <dbReference type="ARBA" id="ARBA00023303"/>
    </source>
</evidence>
<proteinExistence type="inferred from homology"/>
<evidence type="ECO:0000256" key="5">
    <source>
        <dbReference type="ARBA" id="ARBA00022692"/>
    </source>
</evidence>
<protein>
    <submittedName>
        <fullName evidence="14">Uncharacterized protein</fullName>
    </submittedName>
</protein>
<comment type="similarity">
    <text evidence="2">Belongs to the tweety family.</text>
</comment>
<comment type="subcellular location">
    <subcellularLocation>
        <location evidence="1">Cell membrane</location>
        <topology evidence="1">Multi-pass membrane protein</topology>
    </subcellularLocation>
</comment>
<keyword evidence="11" id="KW-0868">Chloride</keyword>
<reference evidence="14" key="1">
    <citation type="submission" date="2021-01" db="EMBL/GenBank/DDBJ databases">
        <authorList>
            <person name="Corre E."/>
            <person name="Pelletier E."/>
            <person name="Niang G."/>
            <person name="Scheremetjew M."/>
            <person name="Finn R."/>
            <person name="Kale V."/>
            <person name="Holt S."/>
            <person name="Cochrane G."/>
            <person name="Meng A."/>
            <person name="Brown T."/>
            <person name="Cohen L."/>
        </authorList>
    </citation>
    <scope>NUCLEOTIDE SEQUENCE</scope>
    <source>
        <strain evidence="14">GSBS06</strain>
    </source>
</reference>
<feature type="transmembrane region" description="Helical" evidence="13">
    <location>
        <begin position="461"/>
        <end position="489"/>
    </location>
</feature>
<feature type="transmembrane region" description="Helical" evidence="13">
    <location>
        <begin position="47"/>
        <end position="68"/>
    </location>
</feature>
<evidence type="ECO:0000256" key="10">
    <source>
        <dbReference type="ARBA" id="ARBA00023180"/>
    </source>
</evidence>
<keyword evidence="12" id="KW-0407">Ion channel</keyword>
<keyword evidence="4" id="KW-1003">Cell membrane</keyword>
<feature type="transmembrane region" description="Helical" evidence="13">
    <location>
        <begin position="268"/>
        <end position="293"/>
    </location>
</feature>
<keyword evidence="7" id="KW-0406">Ion transport</keyword>
<keyword evidence="3" id="KW-0813">Transport</keyword>
<keyword evidence="10" id="KW-0325">Glycoprotein</keyword>
<dbReference type="GO" id="GO:0005229">
    <property type="term" value="F:intracellularly calcium-gated chloride channel activity"/>
    <property type="evidence" value="ECO:0007669"/>
    <property type="project" value="TreeGrafter"/>
</dbReference>
<dbReference type="GO" id="GO:0034707">
    <property type="term" value="C:chloride channel complex"/>
    <property type="evidence" value="ECO:0007669"/>
    <property type="project" value="UniProtKB-KW"/>
</dbReference>
<dbReference type="AlphaFoldDB" id="A0A7S3LLI5"/>
<evidence type="ECO:0000256" key="13">
    <source>
        <dbReference type="SAM" id="Phobius"/>
    </source>
</evidence>
<keyword evidence="6 13" id="KW-1133">Transmembrane helix</keyword>